<evidence type="ECO:0000256" key="5">
    <source>
        <dbReference type="ARBA" id="ARBA00022781"/>
    </source>
</evidence>
<dbReference type="Pfam" id="PF00231">
    <property type="entry name" value="ATP-synt"/>
    <property type="match status" value="1"/>
</dbReference>
<evidence type="ECO:0000313" key="11">
    <source>
        <dbReference type="Proteomes" id="UP000176741"/>
    </source>
</evidence>
<dbReference type="GO" id="GO:0046933">
    <property type="term" value="F:proton-transporting ATP synthase activity, rotational mechanism"/>
    <property type="evidence" value="ECO:0007669"/>
    <property type="project" value="InterPro"/>
</dbReference>
<proteinExistence type="inferred from homology"/>
<evidence type="ECO:0008006" key="12">
    <source>
        <dbReference type="Google" id="ProtNLM"/>
    </source>
</evidence>
<dbReference type="InterPro" id="IPR035968">
    <property type="entry name" value="ATP_synth_F1_ATPase_gsu"/>
</dbReference>
<organism evidence="10 11">
    <name type="scientific">Candidatus Woesebacteria bacterium RIFCSPHIGHO2_01_FULL_38_26b</name>
    <dbReference type="NCBI Taxonomy" id="1802491"/>
    <lineage>
        <taxon>Bacteria</taxon>
        <taxon>Candidatus Woeseibacteriota</taxon>
    </lineage>
</organism>
<evidence type="ECO:0000256" key="1">
    <source>
        <dbReference type="ARBA" id="ARBA00003456"/>
    </source>
</evidence>
<protein>
    <recommendedName>
        <fullName evidence="12">ATP synthase gamma chain</fullName>
    </recommendedName>
</protein>
<evidence type="ECO:0000256" key="8">
    <source>
        <dbReference type="ARBA" id="ARBA00023196"/>
    </source>
</evidence>
<dbReference type="EMBL" id="MGGD01000073">
    <property type="protein sequence ID" value="OGM19314.1"/>
    <property type="molecule type" value="Genomic_DNA"/>
</dbReference>
<evidence type="ECO:0000256" key="7">
    <source>
        <dbReference type="ARBA" id="ARBA00023136"/>
    </source>
</evidence>
<dbReference type="PRINTS" id="PR00126">
    <property type="entry name" value="ATPASEGAMMA"/>
</dbReference>
<keyword evidence="7" id="KW-0472">Membrane</keyword>
<name>A0A1F7XWA2_9BACT</name>
<comment type="subcellular location">
    <subcellularLocation>
        <location evidence="2">Membrane</location>
        <topology evidence="2">Peripheral membrane protein</topology>
    </subcellularLocation>
</comment>
<dbReference type="InterPro" id="IPR000131">
    <property type="entry name" value="ATP_synth_F1_gsu"/>
</dbReference>
<dbReference type="Proteomes" id="UP000176741">
    <property type="component" value="Unassembled WGS sequence"/>
</dbReference>
<sequence>MAYDKEIKKEIVEVSSLETLVEVYGEIASVRMMKIRDFVLKNRNFMGSINSIFQDLLAAYTKKLSDLVRAGKIKKGGKVTFLAHNGKKVAVLISANTGFYGEVVQTVFRKFLADIRREDIEVTVIGKLGRSLLLEAEPKRPYTFFELPDYGVDQKKLSEAIRHLVQYEEIRVYYGKYQSVVTQKPEKFSISAGTPVYESATAPKVSYLFEPSLEEILMFFETEIFASLFDQSVRESQLAKFAARILAMDKAAENIKKKLNLLGLQRLELGHKSFAKKQLNSLSTIFFNH</sequence>
<keyword evidence="9" id="KW-0066">ATP synthesis</keyword>
<reference evidence="10 11" key="1">
    <citation type="journal article" date="2016" name="Nat. Commun.">
        <title>Thousands of microbial genomes shed light on interconnected biogeochemical processes in an aquifer system.</title>
        <authorList>
            <person name="Anantharaman K."/>
            <person name="Brown C.T."/>
            <person name="Hug L.A."/>
            <person name="Sharon I."/>
            <person name="Castelle C.J."/>
            <person name="Probst A.J."/>
            <person name="Thomas B.C."/>
            <person name="Singh A."/>
            <person name="Wilkins M.J."/>
            <person name="Karaoz U."/>
            <person name="Brodie E.L."/>
            <person name="Williams K.H."/>
            <person name="Hubbard S.S."/>
            <person name="Banfield J.F."/>
        </authorList>
    </citation>
    <scope>NUCLEOTIDE SEQUENCE [LARGE SCALE GENOMIC DNA]</scope>
</reference>
<dbReference type="AlphaFoldDB" id="A0A1F7XWA2"/>
<comment type="caution">
    <text evidence="10">The sequence shown here is derived from an EMBL/GenBank/DDBJ whole genome shotgun (WGS) entry which is preliminary data.</text>
</comment>
<evidence type="ECO:0000256" key="4">
    <source>
        <dbReference type="ARBA" id="ARBA00022448"/>
    </source>
</evidence>
<dbReference type="GO" id="GO:0045259">
    <property type="term" value="C:proton-transporting ATP synthase complex"/>
    <property type="evidence" value="ECO:0007669"/>
    <property type="project" value="UniProtKB-KW"/>
</dbReference>
<keyword evidence="8" id="KW-0139">CF(1)</keyword>
<evidence type="ECO:0000256" key="2">
    <source>
        <dbReference type="ARBA" id="ARBA00004170"/>
    </source>
</evidence>
<evidence type="ECO:0000313" key="10">
    <source>
        <dbReference type="EMBL" id="OGM19314.1"/>
    </source>
</evidence>
<evidence type="ECO:0000256" key="6">
    <source>
        <dbReference type="ARBA" id="ARBA00023065"/>
    </source>
</evidence>
<dbReference type="Gene3D" id="3.40.1380.10">
    <property type="match status" value="1"/>
</dbReference>
<keyword evidence="5" id="KW-0375">Hydrogen ion transport</keyword>
<keyword evidence="4" id="KW-0813">Transport</keyword>
<accession>A0A1F7XWA2</accession>
<gene>
    <name evidence="10" type="ORF">A2771_03265</name>
</gene>
<comment type="function">
    <text evidence="1">Produces ATP from ADP in the presence of a proton gradient across the membrane. The gamma chain is believed to be important in regulating ATPase activity and the flow of protons through the CF(0) complex.</text>
</comment>
<keyword evidence="6" id="KW-0406">Ion transport</keyword>
<evidence type="ECO:0000256" key="3">
    <source>
        <dbReference type="ARBA" id="ARBA00007681"/>
    </source>
</evidence>
<dbReference type="SUPFAM" id="SSF52943">
    <property type="entry name" value="ATP synthase (F1-ATPase), gamma subunit"/>
    <property type="match status" value="1"/>
</dbReference>
<evidence type="ECO:0000256" key="9">
    <source>
        <dbReference type="ARBA" id="ARBA00023310"/>
    </source>
</evidence>
<comment type="similarity">
    <text evidence="3">Belongs to the ATPase gamma chain family.</text>
</comment>